<accession>B7FG78</accession>
<organism evidence="1">
    <name type="scientific">Medicago truncatula</name>
    <name type="common">Barrel medic</name>
    <name type="synonym">Medicago tribuloides</name>
    <dbReference type="NCBI Taxonomy" id="3880"/>
    <lineage>
        <taxon>Eukaryota</taxon>
        <taxon>Viridiplantae</taxon>
        <taxon>Streptophyta</taxon>
        <taxon>Embryophyta</taxon>
        <taxon>Tracheophyta</taxon>
        <taxon>Spermatophyta</taxon>
        <taxon>Magnoliopsida</taxon>
        <taxon>eudicotyledons</taxon>
        <taxon>Gunneridae</taxon>
        <taxon>Pentapetalae</taxon>
        <taxon>rosids</taxon>
        <taxon>fabids</taxon>
        <taxon>Fabales</taxon>
        <taxon>Fabaceae</taxon>
        <taxon>Papilionoideae</taxon>
        <taxon>50 kb inversion clade</taxon>
        <taxon>NPAAA clade</taxon>
        <taxon>Hologalegina</taxon>
        <taxon>IRL clade</taxon>
        <taxon>Trifolieae</taxon>
        <taxon>Medicago</taxon>
    </lineage>
</organism>
<feature type="non-terminal residue" evidence="1">
    <location>
        <position position="1"/>
    </location>
</feature>
<name>B7FG78_MEDTR</name>
<protein>
    <submittedName>
        <fullName evidence="1">Uncharacterized protein</fullName>
    </submittedName>
</protein>
<reference evidence="1" key="1">
    <citation type="submission" date="2008-12" db="EMBL/GenBank/DDBJ databases">
        <title>Medicago truncatula full length cdna cloning project.</title>
        <authorList>
            <person name="Moskal W."/>
            <person name="Chan A."/>
            <person name="Cheung F."/>
            <person name="Xiao Y."/>
            <person name="Town C.D."/>
        </authorList>
    </citation>
    <scope>NUCLEOTIDE SEQUENCE</scope>
</reference>
<sequence>STPLHYFEVANRCGQLECQILSLRILLRVALNQNILYKPRR</sequence>
<dbReference type="EMBL" id="BT051035">
    <property type="protein sequence ID" value="ACJ83701.1"/>
    <property type="molecule type" value="mRNA"/>
</dbReference>
<proteinExistence type="evidence at transcript level"/>
<evidence type="ECO:0000313" key="1">
    <source>
        <dbReference type="EMBL" id="ACJ83701.1"/>
    </source>
</evidence>
<dbReference type="AlphaFoldDB" id="B7FG78"/>